<dbReference type="PATRIC" id="fig|1434120.4.peg.848"/>
<evidence type="ECO:0000313" key="3">
    <source>
        <dbReference type="Proteomes" id="UP000033111"/>
    </source>
</evidence>
<dbReference type="HOGENOM" id="CLU_122695_0_0_2"/>
<organism evidence="2 3">
    <name type="scientific">Methanosarcina siciliae T4/M</name>
    <dbReference type="NCBI Taxonomy" id="1434120"/>
    <lineage>
        <taxon>Archaea</taxon>
        <taxon>Methanobacteriati</taxon>
        <taxon>Methanobacteriota</taxon>
        <taxon>Stenosarchaea group</taxon>
        <taxon>Methanomicrobia</taxon>
        <taxon>Methanosarcinales</taxon>
        <taxon>Methanosarcinaceae</taxon>
        <taxon>Methanosarcina</taxon>
    </lineage>
</organism>
<dbReference type="Proteomes" id="UP000033111">
    <property type="component" value="Chromosome"/>
</dbReference>
<feature type="region of interest" description="Disordered" evidence="1">
    <location>
        <begin position="109"/>
        <end position="137"/>
    </location>
</feature>
<sequence>MGFKDLITKDSSTNNDENEKSDRKTVKMGPFLAESGNAPGTIKMTLISPKALEQKSLESINNAMLLVKEFSKKVGDTVEETPVEFRHSQVQLFFNLNLTTDGRAAISKSEKGANPEVTFMRKNEGKDSREAIGQGRE</sequence>
<dbReference type="OrthoDB" id="134443at2157"/>
<protein>
    <submittedName>
        <fullName evidence="2">Uncharacterized protein</fullName>
    </submittedName>
</protein>
<name>A0A0E3P4C6_9EURY</name>
<gene>
    <name evidence="2" type="ORF">MSSIT_0665</name>
</gene>
<evidence type="ECO:0000313" key="2">
    <source>
        <dbReference type="EMBL" id="AKB27384.1"/>
    </source>
</evidence>
<evidence type="ECO:0000256" key="1">
    <source>
        <dbReference type="SAM" id="MobiDB-lite"/>
    </source>
</evidence>
<feature type="region of interest" description="Disordered" evidence="1">
    <location>
        <begin position="1"/>
        <end position="36"/>
    </location>
</feature>
<keyword evidence="3" id="KW-1185">Reference proteome</keyword>
<dbReference type="RefSeq" id="WP_048170059.1">
    <property type="nucleotide sequence ID" value="NZ_CP009506.1"/>
</dbReference>
<reference evidence="2 3" key="1">
    <citation type="submission" date="2014-07" db="EMBL/GenBank/DDBJ databases">
        <title>Methanogenic archaea and the global carbon cycle.</title>
        <authorList>
            <person name="Henriksen J.R."/>
            <person name="Luke J."/>
            <person name="Reinhart S."/>
            <person name="Benedict M.N."/>
            <person name="Youngblut N.D."/>
            <person name="Metcalf M.E."/>
            <person name="Whitaker R.J."/>
            <person name="Metcalf W.W."/>
        </authorList>
    </citation>
    <scope>NUCLEOTIDE SEQUENCE [LARGE SCALE GENOMIC DNA]</scope>
    <source>
        <strain evidence="2 3">T4/M</strain>
    </source>
</reference>
<dbReference type="AlphaFoldDB" id="A0A0E3P4C6"/>
<dbReference type="EMBL" id="CP009506">
    <property type="protein sequence ID" value="AKB27384.1"/>
    <property type="molecule type" value="Genomic_DNA"/>
</dbReference>
<dbReference type="KEGG" id="msw:MSSIT_0665"/>
<dbReference type="GeneID" id="24859439"/>
<accession>A0A0E3P4C6</accession>
<proteinExistence type="predicted"/>